<evidence type="ECO:0000313" key="8">
    <source>
        <dbReference type="Proteomes" id="UP000464054"/>
    </source>
</evidence>
<dbReference type="GO" id="GO:0005524">
    <property type="term" value="F:ATP binding"/>
    <property type="evidence" value="ECO:0007669"/>
    <property type="project" value="UniProtKB-KW"/>
</dbReference>
<feature type="domain" description="Carbapenam-3-carboxylate synthase N-terminal" evidence="5">
    <location>
        <begin position="4"/>
        <end position="199"/>
    </location>
</feature>
<dbReference type="RefSeq" id="WP_039484700.1">
    <property type="nucleotide sequence ID" value="NZ_CP046377.1"/>
</dbReference>
<accession>A0AAP9IH26</accession>
<dbReference type="GO" id="GO:0006529">
    <property type="term" value="P:asparagine biosynthetic process"/>
    <property type="evidence" value="ECO:0007669"/>
    <property type="project" value="InterPro"/>
</dbReference>
<evidence type="ECO:0000313" key="7">
    <source>
        <dbReference type="EMBL" id="QHQ24198.1"/>
    </source>
</evidence>
<dbReference type="Pfam" id="PF09147">
    <property type="entry name" value="CarA_N"/>
    <property type="match status" value="1"/>
</dbReference>
<evidence type="ECO:0000256" key="3">
    <source>
        <dbReference type="ARBA" id="ARBA00022840"/>
    </source>
</evidence>
<evidence type="ECO:0000313" key="6">
    <source>
        <dbReference type="EMBL" id="MFJ5321581.1"/>
    </source>
</evidence>
<keyword evidence="2" id="KW-0547">Nucleotide-binding</keyword>
<feature type="domain" description="Asparagine synthetase" evidence="4">
    <location>
        <begin position="240"/>
        <end position="355"/>
    </location>
</feature>
<reference evidence="8" key="1">
    <citation type="submission" date="2019-11" db="EMBL/GenBank/DDBJ databases">
        <authorList>
            <person name="Jee S."/>
        </authorList>
    </citation>
    <scope>NUCLEOTIDE SEQUENCE [LARGE SCALE GENOMIC DNA]</scope>
    <source>
        <strain evidence="8">PZ1</strain>
    </source>
</reference>
<evidence type="ECO:0000256" key="2">
    <source>
        <dbReference type="ARBA" id="ARBA00022741"/>
    </source>
</evidence>
<name>A0AAP9IH26_9GAMM</name>
<dbReference type="InterPro" id="IPR050795">
    <property type="entry name" value="Asn_Synthetase"/>
</dbReference>
<evidence type="ECO:0000313" key="9">
    <source>
        <dbReference type="Proteomes" id="UP001617714"/>
    </source>
</evidence>
<dbReference type="CDD" id="cd01909">
    <property type="entry name" value="betaLS_CarA_N"/>
    <property type="match status" value="1"/>
</dbReference>
<evidence type="ECO:0000256" key="1">
    <source>
        <dbReference type="ARBA" id="ARBA00022598"/>
    </source>
</evidence>
<dbReference type="PANTHER" id="PTHR11772:SF2">
    <property type="entry name" value="ASPARAGINE SYNTHETASE [GLUTAMINE-HYDROLYZING]"/>
    <property type="match status" value="1"/>
</dbReference>
<evidence type="ECO:0000259" key="4">
    <source>
        <dbReference type="Pfam" id="PF00733"/>
    </source>
</evidence>
<dbReference type="InterPro" id="IPR015230">
    <property type="entry name" value="CarA_N"/>
</dbReference>
<dbReference type="CDD" id="cd01991">
    <property type="entry name" value="Asn_synthase_B_C"/>
    <property type="match status" value="1"/>
</dbReference>
<keyword evidence="9" id="KW-1185">Reference proteome</keyword>
<dbReference type="InterPro" id="IPR029055">
    <property type="entry name" value="Ntn_hydrolases_N"/>
</dbReference>
<sequence length="505" mass="56275">MSNNFCVVYKGSDADINNIQRDFGGKGEALSNSYLFIEQNGHYQKCEMEKGSAYLIGSLYNREFLSGLVGVWEGEAYLANDAELLALLLTRLGANALALAEGNFCFFIDEPNGELTVITESRGFSAIHVVQGRKTWVTNSLKLVTAAEGEDALLFENEARVCQSLMRADNYTPVKNAQRLKPGAVHVLTHDSEGYPFVESRTLTTPASNQVLALPRGPLLALIERYLNAPLRDVAQRFDTIGIPLSGGLDSSLVTALASRHFKQLNTYSIGTELSNEFEFSQQVADALGTRHQVKILSEAEVINGIIESIYYNEIFDGLSAEIQSGLFNVYRQAEGQVSCMLTGYGSDLLFGGILKPGTHYENPNQLLAEQVYRTRWTGEFSTQGASHYGIDIRHPFWNHALITLCHSLNPDYKMYDNEVKNILREYADSLQLLPKDIVWRKKIGIHEGSSVNQAFANVLGSTVDNYQTKSRFTYRVYQAFLRGRLSITDVTPSQLKELIKKDSL</sequence>
<dbReference type="EMBL" id="CP046377">
    <property type="protein sequence ID" value="QHQ24198.1"/>
    <property type="molecule type" value="Genomic_DNA"/>
</dbReference>
<gene>
    <name evidence="6" type="primary">carA</name>
    <name evidence="6" type="ORF">ACIPSN_09445</name>
    <name evidence="7" type="ORF">GMX10_09030</name>
</gene>
<dbReference type="AlphaFoldDB" id="A0AAP9IH26"/>
<dbReference type="GeneID" id="90769704"/>
<reference evidence="7" key="2">
    <citation type="journal article" date="2022" name="Plant Pathol J">
        <title>Comparative Genomic Analysis of Pathogenic Factors of Pectobacterium Species Isolated in South Korea Using Whole-Genome Sequencing.</title>
        <authorList>
            <person name="Jee S."/>
            <person name="Kang I.J."/>
            <person name="Bak G."/>
            <person name="Kang S."/>
            <person name="Lee J."/>
            <person name="Heu S."/>
            <person name="Hwang I."/>
        </authorList>
    </citation>
    <scope>NUCLEOTIDE SEQUENCE</scope>
    <source>
        <strain evidence="7">PZ1</strain>
    </source>
</reference>
<keyword evidence="1 6" id="KW-0436">Ligase</keyword>
<protein>
    <submittedName>
        <fullName evidence="6">Carbapenam-3-carboxylate synthase</fullName>
        <ecNumber evidence="6">6.3.3.6</ecNumber>
    </submittedName>
    <submittedName>
        <fullName evidence="7">DUF1933 domain-containing protein</fullName>
    </submittedName>
</protein>
<dbReference type="Gene3D" id="3.40.50.620">
    <property type="entry name" value="HUPs"/>
    <property type="match status" value="1"/>
</dbReference>
<dbReference type="Proteomes" id="UP000464054">
    <property type="component" value="Chromosome"/>
</dbReference>
<dbReference type="Gene3D" id="3.60.20.10">
    <property type="entry name" value="Glutamine Phosphoribosylpyrophosphate, subunit 1, domain 1"/>
    <property type="match status" value="1"/>
</dbReference>
<evidence type="ECO:0000259" key="5">
    <source>
        <dbReference type="Pfam" id="PF09147"/>
    </source>
</evidence>
<proteinExistence type="predicted"/>
<dbReference type="SUPFAM" id="SSF56235">
    <property type="entry name" value="N-terminal nucleophile aminohydrolases (Ntn hydrolases)"/>
    <property type="match status" value="1"/>
</dbReference>
<reference evidence="6 9" key="3">
    <citation type="submission" date="2024-10" db="EMBL/GenBank/DDBJ databases">
        <authorList>
            <person name="Lu C.-H."/>
        </authorList>
    </citation>
    <scope>NUCLEOTIDE SEQUENCE [LARGE SCALE GENOMIC DNA]</scope>
    <source>
        <strain evidence="6 9">22QBSP01-2</strain>
    </source>
</reference>
<dbReference type="SUPFAM" id="SSF52402">
    <property type="entry name" value="Adenine nucleotide alpha hydrolases-like"/>
    <property type="match status" value="1"/>
</dbReference>
<dbReference type="EMBL" id="JBIXKD010000008">
    <property type="protein sequence ID" value="MFJ5321581.1"/>
    <property type="molecule type" value="Genomic_DNA"/>
</dbReference>
<dbReference type="EC" id="6.3.3.6" evidence="6"/>
<dbReference type="GO" id="GO:0004066">
    <property type="term" value="F:asparagine synthase (glutamine-hydrolyzing) activity"/>
    <property type="evidence" value="ECO:0007669"/>
    <property type="project" value="InterPro"/>
</dbReference>
<dbReference type="InterPro" id="IPR001962">
    <property type="entry name" value="Asn_synthase"/>
</dbReference>
<dbReference type="PANTHER" id="PTHR11772">
    <property type="entry name" value="ASPARAGINE SYNTHETASE"/>
    <property type="match status" value="1"/>
</dbReference>
<dbReference type="Proteomes" id="UP001617714">
    <property type="component" value="Unassembled WGS sequence"/>
</dbReference>
<dbReference type="Pfam" id="PF00733">
    <property type="entry name" value="Asn_synthase"/>
    <property type="match status" value="2"/>
</dbReference>
<dbReference type="InterPro" id="IPR014729">
    <property type="entry name" value="Rossmann-like_a/b/a_fold"/>
</dbReference>
<organism evidence="7 8">
    <name type="scientific">Pectobacterium parvum</name>
    <dbReference type="NCBI Taxonomy" id="2778550"/>
    <lineage>
        <taxon>Bacteria</taxon>
        <taxon>Pseudomonadati</taxon>
        <taxon>Pseudomonadota</taxon>
        <taxon>Gammaproteobacteria</taxon>
        <taxon>Enterobacterales</taxon>
        <taxon>Pectobacteriaceae</taxon>
        <taxon>Pectobacterium</taxon>
    </lineage>
</organism>
<dbReference type="GO" id="GO:0005829">
    <property type="term" value="C:cytosol"/>
    <property type="evidence" value="ECO:0007669"/>
    <property type="project" value="TreeGrafter"/>
</dbReference>
<keyword evidence="3" id="KW-0067">ATP-binding</keyword>
<feature type="domain" description="Asparagine synthetase" evidence="4">
    <location>
        <begin position="388"/>
        <end position="467"/>
    </location>
</feature>